<keyword evidence="2" id="KW-1185">Reference proteome</keyword>
<organism evidence="1 2">
    <name type="scientific">Trema orientale</name>
    <name type="common">Charcoal tree</name>
    <name type="synonym">Celtis orientalis</name>
    <dbReference type="NCBI Taxonomy" id="63057"/>
    <lineage>
        <taxon>Eukaryota</taxon>
        <taxon>Viridiplantae</taxon>
        <taxon>Streptophyta</taxon>
        <taxon>Embryophyta</taxon>
        <taxon>Tracheophyta</taxon>
        <taxon>Spermatophyta</taxon>
        <taxon>Magnoliopsida</taxon>
        <taxon>eudicotyledons</taxon>
        <taxon>Gunneridae</taxon>
        <taxon>Pentapetalae</taxon>
        <taxon>rosids</taxon>
        <taxon>fabids</taxon>
        <taxon>Rosales</taxon>
        <taxon>Cannabaceae</taxon>
        <taxon>Trema</taxon>
    </lineage>
</organism>
<gene>
    <name evidence="1" type="ORF">TorRG33x02_256030</name>
</gene>
<reference evidence="2" key="1">
    <citation type="submission" date="2016-06" db="EMBL/GenBank/DDBJ databases">
        <title>Parallel loss of symbiosis genes in relatives of nitrogen-fixing non-legume Parasponia.</title>
        <authorList>
            <person name="Van Velzen R."/>
            <person name="Holmer R."/>
            <person name="Bu F."/>
            <person name="Rutten L."/>
            <person name="Van Zeijl A."/>
            <person name="Liu W."/>
            <person name="Santuari L."/>
            <person name="Cao Q."/>
            <person name="Sharma T."/>
            <person name="Shen D."/>
            <person name="Roswanjaya Y."/>
            <person name="Wardhani T."/>
            <person name="Kalhor M.S."/>
            <person name="Jansen J."/>
            <person name="Van den Hoogen J."/>
            <person name="Gungor B."/>
            <person name="Hartog M."/>
            <person name="Hontelez J."/>
            <person name="Verver J."/>
            <person name="Yang W.-C."/>
            <person name="Schijlen E."/>
            <person name="Repin R."/>
            <person name="Schilthuizen M."/>
            <person name="Schranz E."/>
            <person name="Heidstra R."/>
            <person name="Miyata K."/>
            <person name="Fedorova E."/>
            <person name="Kohlen W."/>
            <person name="Bisseling T."/>
            <person name="Smit S."/>
            <person name="Geurts R."/>
        </authorList>
    </citation>
    <scope>NUCLEOTIDE SEQUENCE [LARGE SCALE GENOMIC DNA]</scope>
    <source>
        <strain evidence="2">cv. RG33-2</strain>
    </source>
</reference>
<accession>A0A2P5DBL1</accession>
<evidence type="ECO:0000313" key="2">
    <source>
        <dbReference type="Proteomes" id="UP000237000"/>
    </source>
</evidence>
<dbReference type="EMBL" id="JXTC01000281">
    <property type="protein sequence ID" value="PON70667.1"/>
    <property type="molecule type" value="Genomic_DNA"/>
</dbReference>
<proteinExistence type="predicted"/>
<dbReference type="AlphaFoldDB" id="A0A2P5DBL1"/>
<name>A0A2P5DBL1_TREOI</name>
<comment type="caution">
    <text evidence="1">The sequence shown here is derived from an EMBL/GenBank/DDBJ whole genome shotgun (WGS) entry which is preliminary data.</text>
</comment>
<dbReference type="InParanoid" id="A0A2P5DBL1"/>
<evidence type="ECO:0000313" key="1">
    <source>
        <dbReference type="EMBL" id="PON70667.1"/>
    </source>
</evidence>
<protein>
    <submittedName>
        <fullName evidence="1">Uncharacterized protein</fullName>
    </submittedName>
</protein>
<sequence>MNLETHHIPEENPAPDGKTQMMVTHVNPNTTNANASTTNSVVFVQEEREYVNHQLLSIQIQSLEQPRLLIWQISLKVPHGPMGPQLRRLEGDMKNITVAEPLGELVTNNGTNPQLQTSSDEVIGAQSDPSQYSKDAWDISTLLISKPRKCGSMVYMDKWVLGLEKLPTGDEDKKHEEGTEEQGTLWFVPTRQTKELRRVRTALASESVSAYGQPASNQRQSMLREASTKTFVDAAVSNGRGTVAVVVHGEYQRVLHLEASSFSRRTCDRARN</sequence>
<dbReference type="Proteomes" id="UP000237000">
    <property type="component" value="Unassembled WGS sequence"/>
</dbReference>